<sequence length="105" mass="11721">MKEKREGELTCEAGPFECSGHRWQVCVLDTNRDDIVKYVGTIAVSDAGAVVVWFQCMEGDESSEAGDWPTKMKNCVTDEERIQIDECFNDRSTALLLKVGQEGVD</sequence>
<dbReference type="InParanoid" id="M4BX27"/>
<dbReference type="EMBL" id="JH598013">
    <property type="status" value="NOT_ANNOTATED_CDS"/>
    <property type="molecule type" value="Genomic_DNA"/>
</dbReference>
<accession>M4BX27</accession>
<dbReference type="Proteomes" id="UP000011713">
    <property type="component" value="Unassembled WGS sequence"/>
</dbReference>
<dbReference type="VEuPathDB" id="FungiDB:HpaG811078"/>
<reference evidence="3" key="2">
    <citation type="submission" date="2015-06" db="UniProtKB">
        <authorList>
            <consortium name="EnsemblProtists"/>
        </authorList>
    </citation>
    <scope>IDENTIFICATION</scope>
    <source>
        <strain evidence="3">Emoy2</strain>
    </source>
</reference>
<name>M4BX27_HYAAE</name>
<keyword evidence="2" id="KW-0325">Glycoprotein</keyword>
<reference evidence="4" key="1">
    <citation type="journal article" date="2010" name="Science">
        <title>Signatures of adaptation to obligate biotrophy in the Hyaloperonospora arabidopsidis genome.</title>
        <authorList>
            <person name="Baxter L."/>
            <person name="Tripathy S."/>
            <person name="Ishaque N."/>
            <person name="Boot N."/>
            <person name="Cabral A."/>
            <person name="Kemen E."/>
            <person name="Thines M."/>
            <person name="Ah-Fong A."/>
            <person name="Anderson R."/>
            <person name="Badejoko W."/>
            <person name="Bittner-Eddy P."/>
            <person name="Boore J.L."/>
            <person name="Chibucos M.C."/>
            <person name="Coates M."/>
            <person name="Dehal P."/>
            <person name="Delehaunty K."/>
            <person name="Dong S."/>
            <person name="Downton P."/>
            <person name="Dumas B."/>
            <person name="Fabro G."/>
            <person name="Fronick C."/>
            <person name="Fuerstenberg S.I."/>
            <person name="Fulton L."/>
            <person name="Gaulin E."/>
            <person name="Govers F."/>
            <person name="Hughes L."/>
            <person name="Humphray S."/>
            <person name="Jiang R.H."/>
            <person name="Judelson H."/>
            <person name="Kamoun S."/>
            <person name="Kyung K."/>
            <person name="Meijer H."/>
            <person name="Minx P."/>
            <person name="Morris P."/>
            <person name="Nelson J."/>
            <person name="Phuntumart V."/>
            <person name="Qutob D."/>
            <person name="Rehmany A."/>
            <person name="Rougon-Cardoso A."/>
            <person name="Ryden P."/>
            <person name="Torto-Alalibo T."/>
            <person name="Studholme D."/>
            <person name="Wang Y."/>
            <person name="Win J."/>
            <person name="Wood J."/>
            <person name="Clifton S.W."/>
            <person name="Rogers J."/>
            <person name="Van den Ackerveken G."/>
            <person name="Jones J.D."/>
            <person name="McDowell J.M."/>
            <person name="Beynon J."/>
            <person name="Tyler B.M."/>
        </authorList>
    </citation>
    <scope>NUCLEOTIDE SEQUENCE [LARGE SCALE GENOMIC DNA]</scope>
    <source>
        <strain evidence="4">Emoy2</strain>
    </source>
</reference>
<dbReference type="InterPro" id="IPR004911">
    <property type="entry name" value="Interferon-induced_GILT"/>
</dbReference>
<comment type="similarity">
    <text evidence="1">Belongs to the GILT family.</text>
</comment>
<dbReference type="eggNOG" id="ENOG502SV80">
    <property type="taxonomic scope" value="Eukaryota"/>
</dbReference>
<protein>
    <submittedName>
        <fullName evidence="3">Uncharacterized protein</fullName>
    </submittedName>
</protein>
<organism evidence="3 4">
    <name type="scientific">Hyaloperonospora arabidopsidis (strain Emoy2)</name>
    <name type="common">Downy mildew agent</name>
    <name type="synonym">Peronospora arabidopsidis</name>
    <dbReference type="NCBI Taxonomy" id="559515"/>
    <lineage>
        <taxon>Eukaryota</taxon>
        <taxon>Sar</taxon>
        <taxon>Stramenopiles</taxon>
        <taxon>Oomycota</taxon>
        <taxon>Peronosporomycetes</taxon>
        <taxon>Peronosporales</taxon>
        <taxon>Peronosporaceae</taxon>
        <taxon>Hyaloperonospora</taxon>
    </lineage>
</organism>
<proteinExistence type="inferred from homology"/>
<evidence type="ECO:0000313" key="3">
    <source>
        <dbReference type="EnsemblProtists" id="HpaP811078"/>
    </source>
</evidence>
<dbReference type="HOGENOM" id="CLU_2241777_0_0_1"/>
<evidence type="ECO:0000256" key="1">
    <source>
        <dbReference type="ARBA" id="ARBA00005679"/>
    </source>
</evidence>
<evidence type="ECO:0000313" key="4">
    <source>
        <dbReference type="Proteomes" id="UP000011713"/>
    </source>
</evidence>
<dbReference type="Pfam" id="PF03227">
    <property type="entry name" value="GILT"/>
    <property type="match status" value="1"/>
</dbReference>
<evidence type="ECO:0000256" key="2">
    <source>
        <dbReference type="ARBA" id="ARBA00023180"/>
    </source>
</evidence>
<dbReference type="EnsemblProtists" id="HpaT811078">
    <property type="protein sequence ID" value="HpaP811078"/>
    <property type="gene ID" value="HpaG811078"/>
</dbReference>
<dbReference type="AlphaFoldDB" id="M4BX27"/>
<dbReference type="GO" id="GO:0016671">
    <property type="term" value="F:oxidoreductase activity, acting on a sulfur group of donors, disulfide as acceptor"/>
    <property type="evidence" value="ECO:0007669"/>
    <property type="project" value="InterPro"/>
</dbReference>
<keyword evidence="4" id="KW-1185">Reference proteome</keyword>
<dbReference type="STRING" id="559515.M4BX27"/>